<feature type="chain" id="PRO_5026721173" evidence="2">
    <location>
        <begin position="27"/>
        <end position="229"/>
    </location>
</feature>
<dbReference type="OrthoDB" id="2156220at2"/>
<dbReference type="Proteomes" id="UP000434044">
    <property type="component" value="Unassembled WGS sequence"/>
</dbReference>
<dbReference type="AlphaFoldDB" id="A0A6N8EFM9"/>
<accession>A0A6N8EFM9</accession>
<dbReference type="EMBL" id="WNKT01000078">
    <property type="protein sequence ID" value="MTW23122.1"/>
    <property type="molecule type" value="Genomic_DNA"/>
</dbReference>
<feature type="compositionally biased region" description="Low complexity" evidence="1">
    <location>
        <begin position="98"/>
        <end position="109"/>
    </location>
</feature>
<dbReference type="PANTHER" id="PTHR11220:SF58">
    <property type="entry name" value="SOUL HEME-BINDING FAMILY PROTEIN"/>
    <property type="match status" value="1"/>
</dbReference>
<gene>
    <name evidence="3" type="ORF">GJ668_18965</name>
</gene>
<organism evidence="3 4">
    <name type="scientific">Allochromatium palmeri</name>
    <dbReference type="NCBI Taxonomy" id="231048"/>
    <lineage>
        <taxon>Bacteria</taxon>
        <taxon>Pseudomonadati</taxon>
        <taxon>Pseudomonadota</taxon>
        <taxon>Gammaproteobacteria</taxon>
        <taxon>Chromatiales</taxon>
        <taxon>Chromatiaceae</taxon>
        <taxon>Allochromatium</taxon>
    </lineage>
</organism>
<sequence>MTRPITQRARAGLGAVLLLSGAFAMATEEPSYQILQTTEDYELRRYDPYRVAEVEVRGDFEDVGSQAFRILAGYIFGDNQGETKMAMTAPVNQRPAETTPSGTDPGTGTRLEMTAPVSQRPAGTGADSDAYVISFVMPESFTLETLPRPNNPRIRLREEPAGRVAARRYSGSWSETRYREEERHLLEALQRDGLQPNGVPIYARYNGPFSLPMLRRNEILVPLADKPES</sequence>
<keyword evidence="2" id="KW-0732">Signal</keyword>
<dbReference type="PANTHER" id="PTHR11220">
    <property type="entry name" value="HEME-BINDING PROTEIN-RELATED"/>
    <property type="match status" value="1"/>
</dbReference>
<dbReference type="InterPro" id="IPR011256">
    <property type="entry name" value="Reg_factor_effector_dom_sf"/>
</dbReference>
<keyword evidence="4" id="KW-1185">Reference proteome</keyword>
<evidence type="ECO:0000313" key="3">
    <source>
        <dbReference type="EMBL" id="MTW23122.1"/>
    </source>
</evidence>
<name>A0A6N8EFM9_9GAMM</name>
<evidence type="ECO:0000313" key="4">
    <source>
        <dbReference type="Proteomes" id="UP000434044"/>
    </source>
</evidence>
<dbReference type="SUPFAM" id="SSF55136">
    <property type="entry name" value="Probable bacterial effector-binding domain"/>
    <property type="match status" value="2"/>
</dbReference>
<reference evidence="3 4" key="1">
    <citation type="submission" date="2019-11" db="EMBL/GenBank/DDBJ databases">
        <title>Whole-genome sequence of the anaerobic purple sulfur bacterium Allochromatium palmeri DSM 15591.</title>
        <authorList>
            <person name="Kyndt J.A."/>
            <person name="Meyer T.E."/>
        </authorList>
    </citation>
    <scope>NUCLEOTIDE SEQUENCE [LARGE SCALE GENOMIC DNA]</scope>
    <source>
        <strain evidence="3 4">DSM 15591</strain>
    </source>
</reference>
<dbReference type="Gene3D" id="3.20.80.10">
    <property type="entry name" value="Regulatory factor, effector binding domain"/>
    <property type="match status" value="1"/>
</dbReference>
<feature type="signal peptide" evidence="2">
    <location>
        <begin position="1"/>
        <end position="26"/>
    </location>
</feature>
<feature type="region of interest" description="Disordered" evidence="1">
    <location>
        <begin position="89"/>
        <end position="112"/>
    </location>
</feature>
<protein>
    <submittedName>
        <fullName evidence="3">Heme-binding protein</fullName>
    </submittedName>
</protein>
<comment type="caution">
    <text evidence="3">The sequence shown here is derived from an EMBL/GenBank/DDBJ whole genome shotgun (WGS) entry which is preliminary data.</text>
</comment>
<evidence type="ECO:0000256" key="1">
    <source>
        <dbReference type="SAM" id="MobiDB-lite"/>
    </source>
</evidence>
<dbReference type="InterPro" id="IPR006917">
    <property type="entry name" value="SOUL_heme-bd"/>
</dbReference>
<evidence type="ECO:0000256" key="2">
    <source>
        <dbReference type="SAM" id="SignalP"/>
    </source>
</evidence>
<dbReference type="Pfam" id="PF04832">
    <property type="entry name" value="SOUL"/>
    <property type="match status" value="1"/>
</dbReference>
<proteinExistence type="predicted"/>